<comment type="caution">
    <text evidence="2">The sequence shown here is derived from an EMBL/GenBank/DDBJ whole genome shotgun (WGS) entry which is preliminary data.</text>
</comment>
<name>A0A2T3J4L8_9GAMM</name>
<sequence>MGGKLMILRQAIYHFFYHLRVFFNLTFKPLLGLIAVGMVTSILLLLSAKTQLAGTLIFVGCIATALWITLIHCYYSAILNWSDTRKEDASVIEFPNKPLK</sequence>
<protein>
    <submittedName>
        <fullName evidence="2">Uncharacterized protein</fullName>
    </submittedName>
</protein>
<gene>
    <name evidence="2" type="ORF">C9I99_04115</name>
</gene>
<dbReference type="EMBL" id="PYMH01000001">
    <property type="protein sequence ID" value="PSU36193.1"/>
    <property type="molecule type" value="Genomic_DNA"/>
</dbReference>
<evidence type="ECO:0000313" key="3">
    <source>
        <dbReference type="Proteomes" id="UP000241222"/>
    </source>
</evidence>
<evidence type="ECO:0000313" key="2">
    <source>
        <dbReference type="EMBL" id="PSU36193.1"/>
    </source>
</evidence>
<dbReference type="Proteomes" id="UP000241222">
    <property type="component" value="Unassembled WGS sequence"/>
</dbReference>
<organism evidence="2 3">
    <name type="scientific">Photobacterium lutimaris</name>
    <dbReference type="NCBI Taxonomy" id="388278"/>
    <lineage>
        <taxon>Bacteria</taxon>
        <taxon>Pseudomonadati</taxon>
        <taxon>Pseudomonadota</taxon>
        <taxon>Gammaproteobacteria</taxon>
        <taxon>Vibrionales</taxon>
        <taxon>Vibrionaceae</taxon>
        <taxon>Photobacterium</taxon>
    </lineage>
</organism>
<reference evidence="2 3" key="1">
    <citation type="submission" date="2018-03" db="EMBL/GenBank/DDBJ databases">
        <title>Whole genome sequencing of Histamine producing bacteria.</title>
        <authorList>
            <person name="Butler K."/>
        </authorList>
    </citation>
    <scope>NUCLEOTIDE SEQUENCE [LARGE SCALE GENOMIC DNA]</scope>
    <source>
        <strain evidence="2 3">JCM 13586</strain>
    </source>
</reference>
<feature type="transmembrane region" description="Helical" evidence="1">
    <location>
        <begin position="52"/>
        <end position="75"/>
    </location>
</feature>
<keyword evidence="1" id="KW-0812">Transmembrane</keyword>
<keyword evidence="3" id="KW-1185">Reference proteome</keyword>
<accession>A0A2T3J4L8</accession>
<keyword evidence="1" id="KW-0472">Membrane</keyword>
<keyword evidence="1" id="KW-1133">Transmembrane helix</keyword>
<evidence type="ECO:0000256" key="1">
    <source>
        <dbReference type="SAM" id="Phobius"/>
    </source>
</evidence>
<proteinExistence type="predicted"/>
<feature type="transmembrane region" description="Helical" evidence="1">
    <location>
        <begin position="21"/>
        <end position="46"/>
    </location>
</feature>
<dbReference type="AlphaFoldDB" id="A0A2T3J4L8"/>